<keyword evidence="1" id="KW-0328">Glycosyltransferase</keyword>
<dbReference type="InterPro" id="IPR001296">
    <property type="entry name" value="Glyco_trans_1"/>
</dbReference>
<evidence type="ECO:0000313" key="5">
    <source>
        <dbReference type="EMBL" id="NJC68338.1"/>
    </source>
</evidence>
<organism evidence="5 6">
    <name type="scientific">Planosporangium thailandense</name>
    <dbReference type="NCBI Taxonomy" id="765197"/>
    <lineage>
        <taxon>Bacteria</taxon>
        <taxon>Bacillati</taxon>
        <taxon>Actinomycetota</taxon>
        <taxon>Actinomycetes</taxon>
        <taxon>Micromonosporales</taxon>
        <taxon>Micromonosporaceae</taxon>
        <taxon>Planosporangium</taxon>
    </lineage>
</organism>
<dbReference type="InterPro" id="IPR028098">
    <property type="entry name" value="Glyco_trans_4-like_N"/>
</dbReference>
<feature type="domain" description="Glycosyltransferase subfamily 4-like N-terminal" evidence="4">
    <location>
        <begin position="15"/>
        <end position="163"/>
    </location>
</feature>
<evidence type="ECO:0000259" key="3">
    <source>
        <dbReference type="Pfam" id="PF00534"/>
    </source>
</evidence>
<feature type="domain" description="Glycosyl transferase family 1" evidence="3">
    <location>
        <begin position="205"/>
        <end position="369"/>
    </location>
</feature>
<sequence>MRIAVVNNFFPPRPGGSSHLAAALAERYVAAGHEVIVLTAAYRDAPAEESRDGYRVLRLPAMGMPQLGLSIDFDMTFVSPRPGNWGKLFRVLDEFKPDVIHQHGQFFDLTWLTGWYARRRKVPVLLSIHTRLESPDPKYMALFKGLDRFLVKPILRRFRPRYVIMDELAATYCEQRYKATTADFEYIPVAVDPARFEGPVAKDVRAEYGIGDAPLIVSLGHVIPLRDRLALIDALPAVLARHPRTKVLIVGRVYFDAFVKRAAELGVSDAIIAPGPVPKDDVPSYFAAADVVAHDLQGGGCGTASLEAMAAGRATIATVTETNFPGVALRNWENAILVKPNDPAELAAALIRLLEDPQERETIAKRQRELIHGHFTMDVVTRQHLDAFQRMLNNAAGKK</sequence>
<comment type="caution">
    <text evidence="5">The sequence shown here is derived from an EMBL/GenBank/DDBJ whole genome shotgun (WGS) entry which is preliminary data.</text>
</comment>
<evidence type="ECO:0000256" key="1">
    <source>
        <dbReference type="ARBA" id="ARBA00022676"/>
    </source>
</evidence>
<dbReference type="PANTHER" id="PTHR45947">
    <property type="entry name" value="SULFOQUINOVOSYL TRANSFERASE SQD2"/>
    <property type="match status" value="1"/>
</dbReference>
<dbReference type="PANTHER" id="PTHR45947:SF3">
    <property type="entry name" value="SULFOQUINOVOSYL TRANSFERASE SQD2"/>
    <property type="match status" value="1"/>
</dbReference>
<dbReference type="SUPFAM" id="SSF53756">
    <property type="entry name" value="UDP-Glycosyltransferase/glycogen phosphorylase"/>
    <property type="match status" value="1"/>
</dbReference>
<dbReference type="Pfam" id="PF00534">
    <property type="entry name" value="Glycos_transf_1"/>
    <property type="match status" value="1"/>
</dbReference>
<dbReference type="Proteomes" id="UP000722989">
    <property type="component" value="Unassembled WGS sequence"/>
</dbReference>
<keyword evidence="6" id="KW-1185">Reference proteome</keyword>
<dbReference type="InterPro" id="IPR050194">
    <property type="entry name" value="Glycosyltransferase_grp1"/>
</dbReference>
<evidence type="ECO:0000313" key="6">
    <source>
        <dbReference type="Proteomes" id="UP000722989"/>
    </source>
</evidence>
<keyword evidence="2" id="KW-0808">Transferase</keyword>
<evidence type="ECO:0000259" key="4">
    <source>
        <dbReference type="Pfam" id="PF13579"/>
    </source>
</evidence>
<dbReference type="RefSeq" id="WP_167923228.1">
    <property type="nucleotide sequence ID" value="NZ_JAATVY010000001.1"/>
</dbReference>
<accession>A0ABX0XQX2</accession>
<dbReference type="Gene3D" id="3.40.50.2000">
    <property type="entry name" value="Glycogen Phosphorylase B"/>
    <property type="match status" value="2"/>
</dbReference>
<gene>
    <name evidence="5" type="ORF">HC031_01175</name>
</gene>
<dbReference type="CDD" id="cd03801">
    <property type="entry name" value="GT4_PimA-like"/>
    <property type="match status" value="1"/>
</dbReference>
<evidence type="ECO:0000256" key="2">
    <source>
        <dbReference type="ARBA" id="ARBA00022679"/>
    </source>
</evidence>
<reference evidence="5 6" key="1">
    <citation type="submission" date="2020-03" db="EMBL/GenBank/DDBJ databases">
        <title>WGS of the type strain of Planosporangium spp.</title>
        <authorList>
            <person name="Thawai C."/>
        </authorList>
    </citation>
    <scope>NUCLEOTIDE SEQUENCE [LARGE SCALE GENOMIC DNA]</scope>
    <source>
        <strain evidence="5 6">TBRC 5610</strain>
    </source>
</reference>
<name>A0ABX0XQX2_9ACTN</name>
<protein>
    <submittedName>
        <fullName evidence="5">Glycosyltransferase family 4 protein</fullName>
    </submittedName>
</protein>
<proteinExistence type="predicted"/>
<dbReference type="EMBL" id="JAATVY010000001">
    <property type="protein sequence ID" value="NJC68338.1"/>
    <property type="molecule type" value="Genomic_DNA"/>
</dbReference>
<dbReference type="Pfam" id="PF13579">
    <property type="entry name" value="Glyco_trans_4_4"/>
    <property type="match status" value="1"/>
</dbReference>